<accession>A0ABD5Q9A7</accession>
<dbReference type="AlphaFoldDB" id="A0ABD5Q9A7"/>
<evidence type="ECO:0000313" key="3">
    <source>
        <dbReference type="Proteomes" id="UP001595925"/>
    </source>
</evidence>
<feature type="region of interest" description="Disordered" evidence="1">
    <location>
        <begin position="1"/>
        <end position="23"/>
    </location>
</feature>
<organism evidence="2 3">
    <name type="scientific">Saliphagus infecundisoli</name>
    <dbReference type="NCBI Taxonomy" id="1849069"/>
    <lineage>
        <taxon>Archaea</taxon>
        <taxon>Methanobacteriati</taxon>
        <taxon>Methanobacteriota</taxon>
        <taxon>Stenosarchaea group</taxon>
        <taxon>Halobacteria</taxon>
        <taxon>Halobacteriales</taxon>
        <taxon>Natrialbaceae</taxon>
        <taxon>Saliphagus</taxon>
    </lineage>
</organism>
<evidence type="ECO:0008006" key="4">
    <source>
        <dbReference type="Google" id="ProtNLM"/>
    </source>
</evidence>
<evidence type="ECO:0000256" key="1">
    <source>
        <dbReference type="SAM" id="MobiDB-lite"/>
    </source>
</evidence>
<keyword evidence="3" id="KW-1185">Reference proteome</keyword>
<comment type="caution">
    <text evidence="2">The sequence shown here is derived from an EMBL/GenBank/DDBJ whole genome shotgun (WGS) entry which is preliminary data.</text>
</comment>
<dbReference type="Proteomes" id="UP001595925">
    <property type="component" value="Unassembled WGS sequence"/>
</dbReference>
<dbReference type="EMBL" id="JBHSJG010000003">
    <property type="protein sequence ID" value="MFC4986331.1"/>
    <property type="molecule type" value="Genomic_DNA"/>
</dbReference>
<reference evidence="2 3" key="1">
    <citation type="journal article" date="2019" name="Int. J. Syst. Evol. Microbiol.">
        <title>The Global Catalogue of Microorganisms (GCM) 10K type strain sequencing project: providing services to taxonomists for standard genome sequencing and annotation.</title>
        <authorList>
            <consortium name="The Broad Institute Genomics Platform"/>
            <consortium name="The Broad Institute Genome Sequencing Center for Infectious Disease"/>
            <person name="Wu L."/>
            <person name="Ma J."/>
        </authorList>
    </citation>
    <scope>NUCLEOTIDE SEQUENCE [LARGE SCALE GENOMIC DNA]</scope>
    <source>
        <strain evidence="2 3">CGMCC 1.15824</strain>
    </source>
</reference>
<protein>
    <recommendedName>
        <fullName evidence="4">Small CPxCG-related zinc finger protein</fullName>
    </recommendedName>
</protein>
<evidence type="ECO:0000313" key="2">
    <source>
        <dbReference type="EMBL" id="MFC4986331.1"/>
    </source>
</evidence>
<sequence>MSRSHCAECGYEGPKEGPLPQRGSDVIPIYECPECGDVAAIGCSCDDPDTHELSGSV</sequence>
<gene>
    <name evidence="2" type="ORF">ACFPFO_00780</name>
</gene>
<name>A0ABD5Q9A7_9EURY</name>
<dbReference type="RefSeq" id="WP_224830205.1">
    <property type="nucleotide sequence ID" value="NZ_JAIVEF010000013.1"/>
</dbReference>
<proteinExistence type="predicted"/>